<dbReference type="Gene3D" id="4.10.240.10">
    <property type="entry name" value="Zn(2)-C6 fungal-type DNA-binding domain"/>
    <property type="match status" value="1"/>
</dbReference>
<dbReference type="PROSITE" id="PS50048">
    <property type="entry name" value="ZN2_CY6_FUNGAL_2"/>
    <property type="match status" value="1"/>
</dbReference>
<dbReference type="GO" id="GO:0003677">
    <property type="term" value="F:DNA binding"/>
    <property type="evidence" value="ECO:0007669"/>
    <property type="project" value="InterPro"/>
</dbReference>
<accession>A0A8H7NPI1</accession>
<dbReference type="PROSITE" id="PS00463">
    <property type="entry name" value="ZN2_CY6_FUNGAL_1"/>
    <property type="match status" value="1"/>
</dbReference>
<dbReference type="GO" id="GO:0000981">
    <property type="term" value="F:DNA-binding transcription factor activity, RNA polymerase II-specific"/>
    <property type="evidence" value="ECO:0007669"/>
    <property type="project" value="InterPro"/>
</dbReference>
<dbReference type="Pfam" id="PF00172">
    <property type="entry name" value="Zn_clus"/>
    <property type="match status" value="1"/>
</dbReference>
<dbReference type="PANTHER" id="PTHR47431:SF2">
    <property type="entry name" value="ZN(II)2CYS6 TRANSCRIPTION FACTOR (EUROFUNG)"/>
    <property type="match status" value="1"/>
</dbReference>
<dbReference type="AlphaFoldDB" id="A0A8H7NPI1"/>
<dbReference type="SUPFAM" id="SSF57701">
    <property type="entry name" value="Zn2/Cys6 DNA-binding domain"/>
    <property type="match status" value="1"/>
</dbReference>
<feature type="region of interest" description="Disordered" evidence="3">
    <location>
        <begin position="48"/>
        <end position="90"/>
    </location>
</feature>
<keyword evidence="1" id="KW-0479">Metal-binding</keyword>
<keyword evidence="2" id="KW-0539">Nucleus</keyword>
<feature type="compositionally biased region" description="Polar residues" evidence="3">
    <location>
        <begin position="122"/>
        <end position="133"/>
    </location>
</feature>
<dbReference type="InterPro" id="IPR036864">
    <property type="entry name" value="Zn2-C6_fun-type_DNA-bd_sf"/>
</dbReference>
<proteinExistence type="predicted"/>
<dbReference type="CDD" id="cd12148">
    <property type="entry name" value="fungal_TF_MHR"/>
    <property type="match status" value="1"/>
</dbReference>
<dbReference type="CDD" id="cd00067">
    <property type="entry name" value="GAL4"/>
    <property type="match status" value="1"/>
</dbReference>
<dbReference type="Proteomes" id="UP000616885">
    <property type="component" value="Unassembled WGS sequence"/>
</dbReference>
<protein>
    <recommendedName>
        <fullName evidence="4">Zn(2)-C6 fungal-type domain-containing protein</fullName>
    </recommendedName>
</protein>
<reference evidence="5" key="1">
    <citation type="submission" date="2020-10" db="EMBL/GenBank/DDBJ databases">
        <title>High-Quality Genome Resource of Clonostachys rosea strain S41 by Oxford Nanopore Long-Read Sequencing.</title>
        <authorList>
            <person name="Wang H."/>
        </authorList>
    </citation>
    <scope>NUCLEOTIDE SEQUENCE</scope>
    <source>
        <strain evidence="5">S41</strain>
    </source>
</reference>
<evidence type="ECO:0000259" key="4">
    <source>
        <dbReference type="PROSITE" id="PS50048"/>
    </source>
</evidence>
<comment type="caution">
    <text evidence="5">The sequence shown here is derived from an EMBL/GenBank/DDBJ whole genome shotgun (WGS) entry which is preliminary data.</text>
</comment>
<name>A0A8H7NPI1_BIOOC</name>
<evidence type="ECO:0000256" key="2">
    <source>
        <dbReference type="ARBA" id="ARBA00023242"/>
    </source>
</evidence>
<feature type="compositionally biased region" description="Polar residues" evidence="3">
    <location>
        <begin position="150"/>
        <end position="166"/>
    </location>
</feature>
<sequence>MPAPTSTKTKAVASLACIGCRQQHLKCDGHWPTCARCRDNGIACHYQPSRRGGRRISRRELASQSPATRNPVPIRPIQASDNGVVPASPVTESNTSIIVGDTQASTTRPSPIMTPGGRAFNGNDTSSSQSSIMSRLADVSSSDSPWPPDTAQSLSTRHSMPSQFQSRTSYDSDRYLRLFYENFHPAHPILVPSSMYAERAYPSYLRLVVDFAGSNYLPAGKSEQLKGRVFTDLTSNPDRSSCMVQAWLLLAIVLFSRDEVTEAQQAHTQATTIALEIGMNKASFSTTHHAEHSVEAESLRRTWWELLIAEIIISVPSRAIPFRCGSVPSDVLLPCDDSFYTGNCEIPKSARMSDFKRRALATDETIFSSSSYRVEAAVILGQVIRLNRLRDYHHDHLQSIQNALVSWSNHLPVEKRNIVDSYGNIDEILFQAHTIIAYASMLLHLPRSDLHALLPKCSDPFWPLVPGHSSASVRLLHSIKATDASRRMSDYLSLCPNIQKHTPFIIPALSLSGMTQIATTTTHSGDCFEHHYNRITLLLGCLKNMKRTWHLAEASYQRVRTCAAQLIMADSMEKWNAEPLLRPLELSQTTPEGEINDTNFPIMAENAMSVIHETAFPELDPFYIDPICYNASVFSTIPEFETS</sequence>
<dbReference type="GO" id="GO:0008270">
    <property type="term" value="F:zinc ion binding"/>
    <property type="evidence" value="ECO:0007669"/>
    <property type="project" value="InterPro"/>
</dbReference>
<dbReference type="GO" id="GO:0006351">
    <property type="term" value="P:DNA-templated transcription"/>
    <property type="evidence" value="ECO:0007669"/>
    <property type="project" value="InterPro"/>
</dbReference>
<evidence type="ECO:0000313" key="5">
    <source>
        <dbReference type="EMBL" id="KAF9760044.1"/>
    </source>
</evidence>
<dbReference type="InterPro" id="IPR007219">
    <property type="entry name" value="XnlR_reg_dom"/>
</dbReference>
<dbReference type="PANTHER" id="PTHR47431">
    <property type="entry name" value="ZN(II)2CYS6 TRANSCRIPTION FACTOR (EUROFUNG)-RELATED"/>
    <property type="match status" value="1"/>
</dbReference>
<feature type="domain" description="Zn(2)-C6 fungal-type" evidence="4">
    <location>
        <begin position="16"/>
        <end position="46"/>
    </location>
</feature>
<gene>
    <name evidence="5" type="ORF">IM811_001738</name>
</gene>
<dbReference type="EMBL" id="JADCTT010000001">
    <property type="protein sequence ID" value="KAF9760044.1"/>
    <property type="molecule type" value="Genomic_DNA"/>
</dbReference>
<dbReference type="InterPro" id="IPR001138">
    <property type="entry name" value="Zn2Cys6_DnaBD"/>
</dbReference>
<dbReference type="Pfam" id="PF04082">
    <property type="entry name" value="Fungal_trans"/>
    <property type="match status" value="1"/>
</dbReference>
<dbReference type="SMART" id="SM00066">
    <property type="entry name" value="GAL4"/>
    <property type="match status" value="1"/>
</dbReference>
<feature type="region of interest" description="Disordered" evidence="3">
    <location>
        <begin position="102"/>
        <end position="166"/>
    </location>
</feature>
<organism evidence="5 6">
    <name type="scientific">Bionectria ochroleuca</name>
    <name type="common">Gliocladium roseum</name>
    <dbReference type="NCBI Taxonomy" id="29856"/>
    <lineage>
        <taxon>Eukaryota</taxon>
        <taxon>Fungi</taxon>
        <taxon>Dikarya</taxon>
        <taxon>Ascomycota</taxon>
        <taxon>Pezizomycotina</taxon>
        <taxon>Sordariomycetes</taxon>
        <taxon>Hypocreomycetidae</taxon>
        <taxon>Hypocreales</taxon>
        <taxon>Bionectriaceae</taxon>
        <taxon>Clonostachys</taxon>
    </lineage>
</organism>
<evidence type="ECO:0000256" key="1">
    <source>
        <dbReference type="ARBA" id="ARBA00022723"/>
    </source>
</evidence>
<evidence type="ECO:0000256" key="3">
    <source>
        <dbReference type="SAM" id="MobiDB-lite"/>
    </source>
</evidence>
<evidence type="ECO:0000313" key="6">
    <source>
        <dbReference type="Proteomes" id="UP000616885"/>
    </source>
</evidence>